<gene>
    <name evidence="3" type="ORF">NU887_10075</name>
</gene>
<dbReference type="CDD" id="cd03794">
    <property type="entry name" value="GT4_WbuB-like"/>
    <property type="match status" value="1"/>
</dbReference>
<dbReference type="Proteomes" id="UP001142175">
    <property type="component" value="Unassembled WGS sequence"/>
</dbReference>
<keyword evidence="1" id="KW-0808">Transferase</keyword>
<dbReference type="Gene3D" id="3.40.50.2000">
    <property type="entry name" value="Glycogen Phosphorylase B"/>
    <property type="match status" value="2"/>
</dbReference>
<name>A0A9X2P4W9_9BACT</name>
<dbReference type="EMBL" id="JANSUY010000005">
    <property type="protein sequence ID" value="MCR9015382.1"/>
    <property type="molecule type" value="Genomic_DNA"/>
</dbReference>
<evidence type="ECO:0000259" key="2">
    <source>
        <dbReference type="Pfam" id="PF13579"/>
    </source>
</evidence>
<keyword evidence="4" id="KW-1185">Reference proteome</keyword>
<dbReference type="GO" id="GO:0009103">
    <property type="term" value="P:lipopolysaccharide biosynthetic process"/>
    <property type="evidence" value="ECO:0007669"/>
    <property type="project" value="TreeGrafter"/>
</dbReference>
<comment type="caution">
    <text evidence="3">The sequence shown here is derived from an EMBL/GenBank/DDBJ whole genome shotgun (WGS) entry which is preliminary data.</text>
</comment>
<dbReference type="Pfam" id="PF13579">
    <property type="entry name" value="Glyco_trans_4_4"/>
    <property type="match status" value="1"/>
</dbReference>
<accession>A0A9X2P4W9</accession>
<dbReference type="GO" id="GO:0016757">
    <property type="term" value="F:glycosyltransferase activity"/>
    <property type="evidence" value="ECO:0007669"/>
    <property type="project" value="TreeGrafter"/>
</dbReference>
<reference evidence="3" key="1">
    <citation type="submission" date="2022-08" db="EMBL/GenBank/DDBJ databases">
        <authorList>
            <person name="Zhang D."/>
        </authorList>
    </citation>
    <scope>NUCLEOTIDE SEQUENCE</scope>
    <source>
        <strain evidence="3">XJ19-11</strain>
    </source>
</reference>
<dbReference type="PANTHER" id="PTHR46401:SF2">
    <property type="entry name" value="GLYCOSYLTRANSFERASE WBBK-RELATED"/>
    <property type="match status" value="1"/>
</dbReference>
<evidence type="ECO:0000313" key="4">
    <source>
        <dbReference type="Proteomes" id="UP001142175"/>
    </source>
</evidence>
<evidence type="ECO:0000313" key="3">
    <source>
        <dbReference type="EMBL" id="MCR9015382.1"/>
    </source>
</evidence>
<evidence type="ECO:0000256" key="1">
    <source>
        <dbReference type="ARBA" id="ARBA00022679"/>
    </source>
</evidence>
<dbReference type="PANTHER" id="PTHR46401">
    <property type="entry name" value="GLYCOSYLTRANSFERASE WBBK-RELATED"/>
    <property type="match status" value="1"/>
</dbReference>
<feature type="domain" description="Glycosyltransferase subfamily 4-like N-terminal" evidence="2">
    <location>
        <begin position="22"/>
        <end position="229"/>
    </location>
</feature>
<protein>
    <submittedName>
        <fullName evidence="3">Glycosyltransferase family 4 protein</fullName>
    </submittedName>
</protein>
<dbReference type="RefSeq" id="WP_258423239.1">
    <property type="nucleotide sequence ID" value="NZ_JANSUY010000005.1"/>
</dbReference>
<organism evidence="3 4">
    <name type="scientific">Aquiflexum gelatinilyticum</name>
    <dbReference type="NCBI Taxonomy" id="2961943"/>
    <lineage>
        <taxon>Bacteria</taxon>
        <taxon>Pseudomonadati</taxon>
        <taxon>Bacteroidota</taxon>
        <taxon>Cytophagia</taxon>
        <taxon>Cytophagales</taxon>
        <taxon>Cyclobacteriaceae</taxon>
        <taxon>Aquiflexum</taxon>
    </lineage>
</organism>
<dbReference type="AlphaFoldDB" id="A0A9X2P4W9"/>
<dbReference type="InterPro" id="IPR028098">
    <property type="entry name" value="Glyco_trans_4-like_N"/>
</dbReference>
<dbReference type="Pfam" id="PF13692">
    <property type="entry name" value="Glyco_trans_1_4"/>
    <property type="match status" value="1"/>
</dbReference>
<dbReference type="SUPFAM" id="SSF53756">
    <property type="entry name" value="UDP-Glycosyltransferase/glycogen phosphorylase"/>
    <property type="match status" value="1"/>
</dbReference>
<proteinExistence type="predicted"/>
<sequence>MAKRVLIITYYWPPSAGSGVQRWLKFAKYLPEFGWEPVIFTPENPDFELKDESLEKEISPTLEVLKFPIWEPYGLFRKIKKEQLADTSKVLEKKKKSFTDKAGIWLRANALIPDPRKFWIKPSVEFLTELIEKGQFDAIITTGPPHSLHLIGLILKRKTGIKWIADFRDPWSKWEFLDTLPMMDWVRKKHETFEKEVLSEADSIMTISPTFQKDFENLSGKKIHLLTNGFDMTDLPENWSALKPSANGLEILYTGVIDSIRNPIPFLTALKEVFEKKSEKVNLRFVGKVSENVKSEIESDSWLKEHVILEGYVTHEAIFKFYQNAHLLLLILTDTKNAQGNIPGKLFEYIATRRPIIALGDPDGDSAKILYNSGSGNVYTHKDIQGIRSFMQDFQPKSDFSESSSIENYSRKKLTKQLAKILNENANSVS</sequence>